<evidence type="ECO:0000256" key="1">
    <source>
        <dbReference type="SAM" id="MobiDB-lite"/>
    </source>
</evidence>
<accession>A0A418ALD3</accession>
<proteinExistence type="predicted"/>
<protein>
    <submittedName>
        <fullName evidence="2">Uncharacterized protein</fullName>
    </submittedName>
</protein>
<sequence>MDGNPMETVVPIDMDVQLVDACHLQIVEIANDALERAAREASKDIPMQPTTSLLDGLQKSIGCMNKSAIGKVLRRDDIPTRGLFKSFQQIEVPNRPPSNRAFETQEVPLLQSEGEAM</sequence>
<reference evidence="2 3" key="1">
    <citation type="submission" date="2018-08" db="EMBL/GenBank/DDBJ databases">
        <title>Aphanomyces genome sequencing and annotation.</title>
        <authorList>
            <person name="Minardi D."/>
            <person name="Oidtmann B."/>
            <person name="Van Der Giezen M."/>
            <person name="Studholme D.J."/>
        </authorList>
    </citation>
    <scope>NUCLEOTIDE SEQUENCE [LARGE SCALE GENOMIC DNA]</scope>
    <source>
        <strain evidence="2 3">NJM0002</strain>
    </source>
</reference>
<name>A0A418ALD3_9STRA</name>
<keyword evidence="3" id="KW-1185">Reference proteome</keyword>
<dbReference type="AlphaFoldDB" id="A0A418ALD3"/>
<gene>
    <name evidence="2" type="ORF">DYB32_008301</name>
</gene>
<comment type="caution">
    <text evidence="2">The sequence shown here is derived from an EMBL/GenBank/DDBJ whole genome shotgun (WGS) entry which is preliminary data.</text>
</comment>
<dbReference type="Proteomes" id="UP000285060">
    <property type="component" value="Unassembled WGS sequence"/>
</dbReference>
<evidence type="ECO:0000313" key="2">
    <source>
        <dbReference type="EMBL" id="RHY25451.1"/>
    </source>
</evidence>
<dbReference type="EMBL" id="QUSY01001287">
    <property type="protein sequence ID" value="RHY25451.1"/>
    <property type="molecule type" value="Genomic_DNA"/>
</dbReference>
<organism evidence="2 3">
    <name type="scientific">Aphanomyces invadans</name>
    <dbReference type="NCBI Taxonomy" id="157072"/>
    <lineage>
        <taxon>Eukaryota</taxon>
        <taxon>Sar</taxon>
        <taxon>Stramenopiles</taxon>
        <taxon>Oomycota</taxon>
        <taxon>Saprolegniomycetes</taxon>
        <taxon>Saprolegniales</taxon>
        <taxon>Verrucalvaceae</taxon>
        <taxon>Aphanomyces</taxon>
    </lineage>
</organism>
<feature type="region of interest" description="Disordered" evidence="1">
    <location>
        <begin position="94"/>
        <end position="117"/>
    </location>
</feature>
<evidence type="ECO:0000313" key="3">
    <source>
        <dbReference type="Proteomes" id="UP000285060"/>
    </source>
</evidence>